<reference evidence="5 6" key="1">
    <citation type="journal article" date="2015" name="Genome Biol.">
        <title>Comparative genomics of Steinernema reveals deeply conserved gene regulatory networks.</title>
        <authorList>
            <person name="Dillman A.R."/>
            <person name="Macchietto M."/>
            <person name="Porter C.F."/>
            <person name="Rogers A."/>
            <person name="Williams B."/>
            <person name="Antoshechkin I."/>
            <person name="Lee M.M."/>
            <person name="Goodwin Z."/>
            <person name="Lu X."/>
            <person name="Lewis E.E."/>
            <person name="Goodrich-Blair H."/>
            <person name="Stock S.P."/>
            <person name="Adams B.J."/>
            <person name="Sternberg P.W."/>
            <person name="Mortazavi A."/>
        </authorList>
    </citation>
    <scope>NUCLEOTIDE SEQUENCE [LARGE SCALE GENOMIC DNA]</scope>
    <source>
        <strain evidence="5 6">ALL</strain>
    </source>
</reference>
<gene>
    <name evidence="5" type="ORF">L596_025819</name>
</gene>
<protein>
    <recommendedName>
        <fullName evidence="4">PSI domain-containing protein</fullName>
    </recommendedName>
</protein>
<feature type="domain" description="PSI" evidence="4">
    <location>
        <begin position="45"/>
        <end position="94"/>
    </location>
</feature>
<dbReference type="OrthoDB" id="5863273at2759"/>
<keyword evidence="1" id="KW-0325">Glycoprotein</keyword>
<dbReference type="SMART" id="SM00423">
    <property type="entry name" value="PSI"/>
    <property type="match status" value="1"/>
</dbReference>
<keyword evidence="3" id="KW-0732">Signal</keyword>
<keyword evidence="6" id="KW-1185">Reference proteome</keyword>
<dbReference type="InterPro" id="IPR016201">
    <property type="entry name" value="PSI"/>
</dbReference>
<dbReference type="GO" id="GO:0005634">
    <property type="term" value="C:nucleus"/>
    <property type="evidence" value="ECO:0007669"/>
    <property type="project" value="TreeGrafter"/>
</dbReference>
<evidence type="ECO:0000259" key="4">
    <source>
        <dbReference type="SMART" id="SM00423"/>
    </source>
</evidence>
<evidence type="ECO:0000256" key="3">
    <source>
        <dbReference type="SAM" id="SignalP"/>
    </source>
</evidence>
<keyword evidence="2" id="KW-1133">Transmembrane helix</keyword>
<organism evidence="5 6">
    <name type="scientific">Steinernema carpocapsae</name>
    <name type="common">Entomopathogenic nematode</name>
    <dbReference type="NCBI Taxonomy" id="34508"/>
    <lineage>
        <taxon>Eukaryota</taxon>
        <taxon>Metazoa</taxon>
        <taxon>Ecdysozoa</taxon>
        <taxon>Nematoda</taxon>
        <taxon>Chromadorea</taxon>
        <taxon>Rhabditida</taxon>
        <taxon>Tylenchina</taxon>
        <taxon>Panagrolaimomorpha</taxon>
        <taxon>Strongyloidoidea</taxon>
        <taxon>Steinernematidae</taxon>
        <taxon>Steinernema</taxon>
    </lineage>
</organism>
<proteinExistence type="predicted"/>
<dbReference type="EMBL" id="AZBU02000009">
    <property type="protein sequence ID" value="TKR65413.1"/>
    <property type="molecule type" value="Genomic_DNA"/>
</dbReference>
<sequence length="202" mass="23845">MLSRCFGLALLLLAENTLGNELLVRNLRASMLTPENGLEFGRMDNCSLDNVKTCEQCVNKGNQCFWCEKTQLCLNYEWYFPQCPLNEAKHIHCFVNWSSVVIVLSVIVAVLVLIAVSCMVWCCYRWNRCRRVRRRQQYMTEDERRQEQRIDMENRHEQRRMERKAMTDAIRQKYGINASPTFERMGSDRTSKLEEVQEVRCG</sequence>
<dbReference type="GO" id="GO:0006606">
    <property type="term" value="P:protein import into nucleus"/>
    <property type="evidence" value="ECO:0007669"/>
    <property type="project" value="TreeGrafter"/>
</dbReference>
<feature type="transmembrane region" description="Helical" evidence="2">
    <location>
        <begin position="100"/>
        <end position="124"/>
    </location>
</feature>
<accession>A0A4U5MA46</accession>
<dbReference type="Proteomes" id="UP000298663">
    <property type="component" value="Unassembled WGS sequence"/>
</dbReference>
<dbReference type="InterPro" id="IPR052304">
    <property type="entry name" value="PTTG1IP"/>
</dbReference>
<dbReference type="PANTHER" id="PTHR15191:SF3">
    <property type="entry name" value="PITUITARY TUMOR-TRANSFORMING GENE PROTEIN-BINDING FACTOR"/>
    <property type="match status" value="1"/>
</dbReference>
<name>A0A4U5MA46_STECR</name>
<evidence type="ECO:0000313" key="5">
    <source>
        <dbReference type="EMBL" id="TKR65413.1"/>
    </source>
</evidence>
<evidence type="ECO:0000256" key="1">
    <source>
        <dbReference type="ARBA" id="ARBA00023180"/>
    </source>
</evidence>
<keyword evidence="2" id="KW-0472">Membrane</keyword>
<keyword evidence="2" id="KW-0812">Transmembrane</keyword>
<comment type="caution">
    <text evidence="5">The sequence shown here is derived from an EMBL/GenBank/DDBJ whole genome shotgun (WGS) entry which is preliminary data.</text>
</comment>
<reference evidence="5 6" key="2">
    <citation type="journal article" date="2019" name="G3 (Bethesda)">
        <title>Hybrid Assembly of the Genome of the Entomopathogenic Nematode Steinernema carpocapsae Identifies the X-Chromosome.</title>
        <authorList>
            <person name="Serra L."/>
            <person name="Macchietto M."/>
            <person name="Macias-Munoz A."/>
            <person name="McGill C.J."/>
            <person name="Rodriguez I.M."/>
            <person name="Rodriguez B."/>
            <person name="Murad R."/>
            <person name="Mortazavi A."/>
        </authorList>
    </citation>
    <scope>NUCLEOTIDE SEQUENCE [LARGE SCALE GENOMIC DNA]</scope>
    <source>
        <strain evidence="5 6">ALL</strain>
    </source>
</reference>
<dbReference type="STRING" id="34508.A0A4U5MA46"/>
<feature type="chain" id="PRO_5020964709" description="PSI domain-containing protein" evidence="3">
    <location>
        <begin position="20"/>
        <end position="202"/>
    </location>
</feature>
<feature type="signal peptide" evidence="3">
    <location>
        <begin position="1"/>
        <end position="19"/>
    </location>
</feature>
<evidence type="ECO:0000313" key="6">
    <source>
        <dbReference type="Proteomes" id="UP000298663"/>
    </source>
</evidence>
<evidence type="ECO:0000256" key="2">
    <source>
        <dbReference type="SAM" id="Phobius"/>
    </source>
</evidence>
<dbReference type="AlphaFoldDB" id="A0A4U5MA46"/>
<dbReference type="GO" id="GO:0005737">
    <property type="term" value="C:cytoplasm"/>
    <property type="evidence" value="ECO:0007669"/>
    <property type="project" value="TreeGrafter"/>
</dbReference>
<dbReference type="PANTHER" id="PTHR15191">
    <property type="entry name" value="PROTEIN CBG20567"/>
    <property type="match status" value="1"/>
</dbReference>